<evidence type="ECO:0000313" key="2">
    <source>
        <dbReference type="EMBL" id="MCD9646601.1"/>
    </source>
</evidence>
<evidence type="ECO:0000313" key="3">
    <source>
        <dbReference type="Proteomes" id="UP000823775"/>
    </source>
</evidence>
<gene>
    <name evidence="2" type="ORF">HAX54_036600</name>
</gene>
<protein>
    <submittedName>
        <fullName evidence="2">Uncharacterized protein</fullName>
    </submittedName>
</protein>
<feature type="compositionally biased region" description="Polar residues" evidence="1">
    <location>
        <begin position="41"/>
        <end position="55"/>
    </location>
</feature>
<feature type="compositionally biased region" description="Basic and acidic residues" evidence="1">
    <location>
        <begin position="132"/>
        <end position="150"/>
    </location>
</feature>
<evidence type="ECO:0000256" key="1">
    <source>
        <dbReference type="SAM" id="MobiDB-lite"/>
    </source>
</evidence>
<name>A0ABS8VH73_DATST</name>
<feature type="region of interest" description="Disordered" evidence="1">
    <location>
        <begin position="125"/>
        <end position="158"/>
    </location>
</feature>
<keyword evidence="3" id="KW-1185">Reference proteome</keyword>
<proteinExistence type="predicted"/>
<comment type="caution">
    <text evidence="2">The sequence shown here is derived from an EMBL/GenBank/DDBJ whole genome shotgun (WGS) entry which is preliminary data.</text>
</comment>
<reference evidence="2 3" key="1">
    <citation type="journal article" date="2021" name="BMC Genomics">
        <title>Datura genome reveals duplications of psychoactive alkaloid biosynthetic genes and high mutation rate following tissue culture.</title>
        <authorList>
            <person name="Rajewski A."/>
            <person name="Carter-House D."/>
            <person name="Stajich J."/>
            <person name="Litt A."/>
        </authorList>
    </citation>
    <scope>NUCLEOTIDE SEQUENCE [LARGE SCALE GENOMIC DNA]</scope>
    <source>
        <strain evidence="2">AR-01</strain>
    </source>
</reference>
<dbReference type="EMBL" id="JACEIK010004861">
    <property type="protein sequence ID" value="MCD9646601.1"/>
    <property type="molecule type" value="Genomic_DNA"/>
</dbReference>
<sequence length="158" mass="17714">MLQIQKDALDNKTLEDSVKVDDDEEPAPEVVDPSGERSSLDNESQGTSLENQQQIHALEISQMMEHVPHKSSPLNRMTNPDLTNGGSDVPSLPRRSVTSAVTLGPRDLHWKVQMMVCRWADGPSHSPLSHNDQVKDRHSIDDHHSHRQNHDALSMGRH</sequence>
<feature type="compositionally biased region" description="Basic and acidic residues" evidence="1">
    <location>
        <begin position="7"/>
        <end position="20"/>
    </location>
</feature>
<feature type="region of interest" description="Disordered" evidence="1">
    <location>
        <begin position="1"/>
        <end position="96"/>
    </location>
</feature>
<dbReference type="Proteomes" id="UP000823775">
    <property type="component" value="Unassembled WGS sequence"/>
</dbReference>
<accession>A0ABS8VH73</accession>
<feature type="compositionally biased region" description="Polar residues" evidence="1">
    <location>
        <begin position="72"/>
        <end position="86"/>
    </location>
</feature>
<organism evidence="2 3">
    <name type="scientific">Datura stramonium</name>
    <name type="common">Jimsonweed</name>
    <name type="synonym">Common thornapple</name>
    <dbReference type="NCBI Taxonomy" id="4076"/>
    <lineage>
        <taxon>Eukaryota</taxon>
        <taxon>Viridiplantae</taxon>
        <taxon>Streptophyta</taxon>
        <taxon>Embryophyta</taxon>
        <taxon>Tracheophyta</taxon>
        <taxon>Spermatophyta</taxon>
        <taxon>Magnoliopsida</taxon>
        <taxon>eudicotyledons</taxon>
        <taxon>Gunneridae</taxon>
        <taxon>Pentapetalae</taxon>
        <taxon>asterids</taxon>
        <taxon>lamiids</taxon>
        <taxon>Solanales</taxon>
        <taxon>Solanaceae</taxon>
        <taxon>Solanoideae</taxon>
        <taxon>Datureae</taxon>
        <taxon>Datura</taxon>
    </lineage>
</organism>